<feature type="region of interest" description="Disordered" evidence="1">
    <location>
        <begin position="594"/>
        <end position="787"/>
    </location>
</feature>
<feature type="region of interest" description="Disordered" evidence="1">
    <location>
        <begin position="181"/>
        <end position="297"/>
    </location>
</feature>
<keyword evidence="3" id="KW-1185">Reference proteome</keyword>
<evidence type="ECO:0000313" key="2">
    <source>
        <dbReference type="EMBL" id="CAE7334872.1"/>
    </source>
</evidence>
<organism evidence="2 3">
    <name type="scientific">Symbiodinium natans</name>
    <dbReference type="NCBI Taxonomy" id="878477"/>
    <lineage>
        <taxon>Eukaryota</taxon>
        <taxon>Sar</taxon>
        <taxon>Alveolata</taxon>
        <taxon>Dinophyceae</taxon>
        <taxon>Suessiales</taxon>
        <taxon>Symbiodiniaceae</taxon>
        <taxon>Symbiodinium</taxon>
    </lineage>
</organism>
<feature type="compositionally biased region" description="Polar residues" evidence="1">
    <location>
        <begin position="434"/>
        <end position="444"/>
    </location>
</feature>
<proteinExistence type="predicted"/>
<feature type="compositionally biased region" description="Basic and acidic residues" evidence="1">
    <location>
        <begin position="399"/>
        <end position="408"/>
    </location>
</feature>
<reference evidence="2" key="1">
    <citation type="submission" date="2021-02" db="EMBL/GenBank/DDBJ databases">
        <authorList>
            <person name="Dougan E. K."/>
            <person name="Rhodes N."/>
            <person name="Thang M."/>
            <person name="Chan C."/>
        </authorList>
    </citation>
    <scope>NUCLEOTIDE SEQUENCE</scope>
</reference>
<evidence type="ECO:0000313" key="3">
    <source>
        <dbReference type="Proteomes" id="UP000604046"/>
    </source>
</evidence>
<feature type="compositionally biased region" description="Polar residues" evidence="1">
    <location>
        <begin position="773"/>
        <end position="787"/>
    </location>
</feature>
<dbReference type="EMBL" id="CAJNDS010002113">
    <property type="protein sequence ID" value="CAE7334872.1"/>
    <property type="molecule type" value="Genomic_DNA"/>
</dbReference>
<feature type="region of interest" description="Disordered" evidence="1">
    <location>
        <begin position="140"/>
        <end position="164"/>
    </location>
</feature>
<dbReference type="AlphaFoldDB" id="A0A812P2P1"/>
<feature type="compositionally biased region" description="Polar residues" evidence="1">
    <location>
        <begin position="190"/>
        <end position="203"/>
    </location>
</feature>
<feature type="compositionally biased region" description="Polar residues" evidence="1">
    <location>
        <begin position="650"/>
        <end position="661"/>
    </location>
</feature>
<evidence type="ECO:0000256" key="1">
    <source>
        <dbReference type="SAM" id="MobiDB-lite"/>
    </source>
</evidence>
<dbReference type="Proteomes" id="UP000604046">
    <property type="component" value="Unassembled WGS sequence"/>
</dbReference>
<feature type="compositionally biased region" description="Acidic residues" evidence="1">
    <location>
        <begin position="237"/>
        <end position="248"/>
    </location>
</feature>
<feature type="compositionally biased region" description="Basic and acidic residues" evidence="1">
    <location>
        <begin position="618"/>
        <end position="632"/>
    </location>
</feature>
<accession>A0A812P2P1</accession>
<feature type="compositionally biased region" description="Acidic residues" evidence="1">
    <location>
        <begin position="212"/>
        <end position="228"/>
    </location>
</feature>
<feature type="region of interest" description="Disordered" evidence="1">
    <location>
        <begin position="495"/>
        <end position="577"/>
    </location>
</feature>
<comment type="caution">
    <text evidence="2">The sequence shown here is derived from an EMBL/GenBank/DDBJ whole genome shotgun (WGS) entry which is preliminary data.</text>
</comment>
<name>A0A812P2P1_9DINO</name>
<feature type="region of interest" description="Disordered" evidence="1">
    <location>
        <begin position="313"/>
        <end position="464"/>
    </location>
</feature>
<feature type="compositionally biased region" description="Polar residues" evidence="1">
    <location>
        <begin position="455"/>
        <end position="464"/>
    </location>
</feature>
<gene>
    <name evidence="2" type="ORF">SNAT2548_LOCUS17518</name>
</gene>
<sequence length="787" mass="85185">MQQEVGMRTFEARLSRNLWNREAQKKFYGELGKVYEQQALKLHEMRLSYYRELDHLRDQLGLKCRGRTFTMMEDVHFFNPEAYRIPTWREIADVLEVERRPVGTGANEKLVKYVPIHVLCKACRAKFSDDVIQEPKDVGVQAPEPAPQEECECSGEPAAGTEEPEVVPLGISRWAQTDLSMAQEGEMESRASQTEPLESTGPVSSGAAEALEAAEDEESPAAEAEEEFASSQHEADVSEEPALGEEEFASNQPEEYVPAEEELASGRHEASLEARTAGVASAKPARHGHGRASAERKETFDLVFDDFEPVWAADPDMEEPLPPHLAPRRQRRASEPTSRPGRQRGRGRCPVSLLDVPDVPTSMASGSDAEGIGSWQPDAGLDLCPDELLGVGGVQLQRGVDHEERSDSDTESLGLPLTLEEGLHELASDEGEASTESADATTSRESAEGAAVEGPTSSRSSALATSQIQIRLDASHGVDLRDSRPLVRGQVLADSSGCGAGQFPWEGRESASQTNAFRSSRRRPSLDPATPEPRRRQSAVEAGTTLVREPTRARRASSKDASCASCPLSGFRPGRGEQQIRIRSFNFEMGDATGSVALEDTRRPSPRTTFLPRVQVPKAKELEAKVSLEADRGPLTPKEPPPPEPRSDRSCSPVSSENRSLSPLAPPASLQMPVRPAPAAPHSARGRHRRTSLTVPCSRAPATSMSLISGEEPAESPHAPTHRGFSTSLDLRASGPAESVGSGEDAASMSISEPPGASSSLPVARDRRFPSLLTATTTRPKTEQSPL</sequence>
<protein>
    <submittedName>
        <fullName evidence="2">Uncharacterized protein</fullName>
    </submittedName>
</protein>